<dbReference type="InterPro" id="IPR036527">
    <property type="entry name" value="SCP2_sterol-bd_dom_sf"/>
</dbReference>
<reference evidence="2" key="2">
    <citation type="journal article" date="2021" name="PeerJ">
        <title>Extensive microbial diversity within the chicken gut microbiome revealed by metagenomics and culture.</title>
        <authorList>
            <person name="Gilroy R."/>
            <person name="Ravi A."/>
            <person name="Getino M."/>
            <person name="Pursley I."/>
            <person name="Horton D.L."/>
            <person name="Alikhan N.F."/>
            <person name="Baker D."/>
            <person name="Gharbi K."/>
            <person name="Hall N."/>
            <person name="Watson M."/>
            <person name="Adriaenssens E.M."/>
            <person name="Foster-Nyarko E."/>
            <person name="Jarju S."/>
            <person name="Secka A."/>
            <person name="Antonio M."/>
            <person name="Oren A."/>
            <person name="Chaudhuri R.R."/>
            <person name="La Ragione R."/>
            <person name="Hildebrand F."/>
            <person name="Pallen M.J."/>
        </authorList>
    </citation>
    <scope>NUCLEOTIDE SEQUENCE</scope>
    <source>
        <strain evidence="2">CHK123-3438</strain>
    </source>
</reference>
<dbReference type="Gene3D" id="3.30.1050.10">
    <property type="entry name" value="SCP2 sterol-binding domain"/>
    <property type="match status" value="1"/>
</dbReference>
<dbReference type="PANTHER" id="PTHR10094">
    <property type="entry name" value="STEROL CARRIER PROTEIN 2 SCP-2 FAMILY PROTEIN"/>
    <property type="match status" value="1"/>
</dbReference>
<accession>A0A9D1GJ74</accession>
<dbReference type="Proteomes" id="UP000886860">
    <property type="component" value="Unassembled WGS sequence"/>
</dbReference>
<protein>
    <submittedName>
        <fullName evidence="2">SCP2 sterol-binding domain-containing protein</fullName>
    </submittedName>
</protein>
<evidence type="ECO:0000313" key="2">
    <source>
        <dbReference type="EMBL" id="HIT41497.1"/>
    </source>
</evidence>
<feature type="domain" description="SCP2" evidence="1">
    <location>
        <begin position="27"/>
        <end position="105"/>
    </location>
</feature>
<dbReference type="EMBL" id="DVKS01000086">
    <property type="protein sequence ID" value="HIT41497.1"/>
    <property type="molecule type" value="Genomic_DNA"/>
</dbReference>
<dbReference type="PANTHER" id="PTHR10094:SF25">
    <property type="entry name" value="SCP2 STEROL-BINDING DOMAIN-CONTAINING PROTEIN 1"/>
    <property type="match status" value="1"/>
</dbReference>
<proteinExistence type="predicted"/>
<dbReference type="AlphaFoldDB" id="A0A9D1GJ74"/>
<evidence type="ECO:0000259" key="1">
    <source>
        <dbReference type="Pfam" id="PF02036"/>
    </source>
</evidence>
<organism evidence="2 3">
    <name type="scientific">Candidatus Caccovicinus merdipullorum</name>
    <dbReference type="NCBI Taxonomy" id="2840724"/>
    <lineage>
        <taxon>Bacteria</taxon>
        <taxon>Bacillati</taxon>
        <taxon>Bacillota</taxon>
        <taxon>Clostridia</taxon>
        <taxon>Eubacteriales</taxon>
        <taxon>Candidatus Caccovicinus</taxon>
    </lineage>
</organism>
<evidence type="ECO:0000313" key="3">
    <source>
        <dbReference type="Proteomes" id="UP000886860"/>
    </source>
</evidence>
<dbReference type="InterPro" id="IPR003033">
    <property type="entry name" value="SCP2_sterol-bd_dom"/>
</dbReference>
<name>A0A9D1GJ74_9FIRM</name>
<sequence length="105" mass="11758">MTYEELFQKVKDMFSKADVSGIKEHLAFQFNITGEGEGAFYAEVKDGVLSIEPYEYYDRDAIFICSADTLLKIAAGKLDPVFAFTTGKLKVEGSLDKALELQKFL</sequence>
<reference evidence="2" key="1">
    <citation type="submission" date="2020-10" db="EMBL/GenBank/DDBJ databases">
        <authorList>
            <person name="Gilroy R."/>
        </authorList>
    </citation>
    <scope>NUCLEOTIDE SEQUENCE</scope>
    <source>
        <strain evidence="2">CHK123-3438</strain>
    </source>
</reference>
<dbReference type="GO" id="GO:0005829">
    <property type="term" value="C:cytosol"/>
    <property type="evidence" value="ECO:0007669"/>
    <property type="project" value="TreeGrafter"/>
</dbReference>
<comment type="caution">
    <text evidence="2">The sequence shown here is derived from an EMBL/GenBank/DDBJ whole genome shotgun (WGS) entry which is preliminary data.</text>
</comment>
<gene>
    <name evidence="2" type="ORF">IAB60_05220</name>
</gene>
<dbReference type="SUPFAM" id="SSF55718">
    <property type="entry name" value="SCP-like"/>
    <property type="match status" value="1"/>
</dbReference>
<dbReference type="Pfam" id="PF02036">
    <property type="entry name" value="SCP2"/>
    <property type="match status" value="1"/>
</dbReference>